<keyword evidence="1" id="KW-1133">Transmembrane helix</keyword>
<dbReference type="Proteomes" id="UP001209540">
    <property type="component" value="Unassembled WGS sequence"/>
</dbReference>
<evidence type="ECO:0000313" key="3">
    <source>
        <dbReference type="Proteomes" id="UP001209540"/>
    </source>
</evidence>
<protein>
    <submittedName>
        <fullName evidence="2">Uncharacterized protein</fullName>
    </submittedName>
</protein>
<organism evidence="2 3">
    <name type="scientific">Phascolomyces articulosus</name>
    <dbReference type="NCBI Taxonomy" id="60185"/>
    <lineage>
        <taxon>Eukaryota</taxon>
        <taxon>Fungi</taxon>
        <taxon>Fungi incertae sedis</taxon>
        <taxon>Mucoromycota</taxon>
        <taxon>Mucoromycotina</taxon>
        <taxon>Mucoromycetes</taxon>
        <taxon>Mucorales</taxon>
        <taxon>Lichtheimiaceae</taxon>
        <taxon>Phascolomyces</taxon>
    </lineage>
</organism>
<dbReference type="EMBL" id="JAIXMP010000002">
    <property type="protein sequence ID" value="KAI9276832.1"/>
    <property type="molecule type" value="Genomic_DNA"/>
</dbReference>
<sequence length="58" mass="7246">MLFLYHFLCFSRDHSMFYKIYKKDRSLFLFFIFITSNVYMSCFRLFSFLKVRGFLLLC</sequence>
<keyword evidence="1" id="KW-0472">Membrane</keyword>
<dbReference type="AlphaFoldDB" id="A0AAD5KP75"/>
<evidence type="ECO:0000256" key="1">
    <source>
        <dbReference type="SAM" id="Phobius"/>
    </source>
</evidence>
<keyword evidence="3" id="KW-1185">Reference proteome</keyword>
<evidence type="ECO:0000313" key="2">
    <source>
        <dbReference type="EMBL" id="KAI9276832.1"/>
    </source>
</evidence>
<feature type="transmembrane region" description="Helical" evidence="1">
    <location>
        <begin position="26"/>
        <end position="46"/>
    </location>
</feature>
<comment type="caution">
    <text evidence="2">The sequence shown here is derived from an EMBL/GenBank/DDBJ whole genome shotgun (WGS) entry which is preliminary data.</text>
</comment>
<gene>
    <name evidence="2" type="ORF">BDA99DRAFT_119578</name>
</gene>
<reference evidence="2" key="2">
    <citation type="submission" date="2023-02" db="EMBL/GenBank/DDBJ databases">
        <authorList>
            <consortium name="DOE Joint Genome Institute"/>
            <person name="Mondo S.J."/>
            <person name="Chang Y."/>
            <person name="Wang Y."/>
            <person name="Ahrendt S."/>
            <person name="Andreopoulos W."/>
            <person name="Barry K."/>
            <person name="Beard J."/>
            <person name="Benny G.L."/>
            <person name="Blankenship S."/>
            <person name="Bonito G."/>
            <person name="Cuomo C."/>
            <person name="Desiro A."/>
            <person name="Gervers K.A."/>
            <person name="Hundley H."/>
            <person name="Kuo A."/>
            <person name="LaButti K."/>
            <person name="Lang B.F."/>
            <person name="Lipzen A."/>
            <person name="O'Donnell K."/>
            <person name="Pangilinan J."/>
            <person name="Reynolds N."/>
            <person name="Sandor L."/>
            <person name="Smith M.W."/>
            <person name="Tsang A."/>
            <person name="Grigoriev I.V."/>
            <person name="Stajich J.E."/>
            <person name="Spatafora J.W."/>
        </authorList>
    </citation>
    <scope>NUCLEOTIDE SEQUENCE</scope>
    <source>
        <strain evidence="2">RSA 2281</strain>
    </source>
</reference>
<proteinExistence type="predicted"/>
<name>A0AAD5KP75_9FUNG</name>
<keyword evidence="1" id="KW-0812">Transmembrane</keyword>
<accession>A0AAD5KP75</accession>
<reference evidence="2" key="1">
    <citation type="journal article" date="2022" name="IScience">
        <title>Evolution of zygomycete secretomes and the origins of terrestrial fungal ecologies.</title>
        <authorList>
            <person name="Chang Y."/>
            <person name="Wang Y."/>
            <person name="Mondo S."/>
            <person name="Ahrendt S."/>
            <person name="Andreopoulos W."/>
            <person name="Barry K."/>
            <person name="Beard J."/>
            <person name="Benny G.L."/>
            <person name="Blankenship S."/>
            <person name="Bonito G."/>
            <person name="Cuomo C."/>
            <person name="Desiro A."/>
            <person name="Gervers K.A."/>
            <person name="Hundley H."/>
            <person name="Kuo A."/>
            <person name="LaButti K."/>
            <person name="Lang B.F."/>
            <person name="Lipzen A."/>
            <person name="O'Donnell K."/>
            <person name="Pangilinan J."/>
            <person name="Reynolds N."/>
            <person name="Sandor L."/>
            <person name="Smith M.E."/>
            <person name="Tsang A."/>
            <person name="Grigoriev I.V."/>
            <person name="Stajich J.E."/>
            <person name="Spatafora J.W."/>
        </authorList>
    </citation>
    <scope>NUCLEOTIDE SEQUENCE</scope>
    <source>
        <strain evidence="2">RSA 2281</strain>
    </source>
</reference>